<sequence length="289" mass="29650">MESARTIRPDDGLYPAGLARLPDRPAELRVRGALGDVRHVALVGARWTDDYGASLARELAAGLARAGVSIVSGGARGVDAAAHRGALDAGGHTIAVLGTGIDRCYPAEHRSLFEEIVASGGALVSEQPDGTRGWPGNFPARNRIIAALSDAVVVVRAGVRSGALITADRARGIGVPVLAVPGDVRDDLSAGPHALLRSGARPVASAADVLAELGVATPAPVQRPLPTLDGHASALLAALGRKPRHADDLAREAGVRAGAALAGLLTLELEGLCEQRPGHYFLRRNGEGI</sequence>
<dbReference type="Gene3D" id="3.40.50.450">
    <property type="match status" value="1"/>
</dbReference>
<dbReference type="NCBIfam" id="TIGR00732">
    <property type="entry name" value="dprA"/>
    <property type="match status" value="1"/>
</dbReference>
<dbReference type="PANTHER" id="PTHR43022">
    <property type="entry name" value="PROTEIN SMF"/>
    <property type="match status" value="1"/>
</dbReference>
<evidence type="ECO:0000313" key="4">
    <source>
        <dbReference type="EMBL" id="BDG05927.1"/>
    </source>
</evidence>
<keyword evidence="5" id="KW-1185">Reference proteome</keyword>
<evidence type="ECO:0000256" key="1">
    <source>
        <dbReference type="ARBA" id="ARBA00006525"/>
    </source>
</evidence>
<dbReference type="Gene3D" id="1.10.10.10">
    <property type="entry name" value="Winged helix-like DNA-binding domain superfamily/Winged helix DNA-binding domain"/>
    <property type="match status" value="1"/>
</dbReference>
<feature type="domain" description="Smf/DprA SLOG" evidence="2">
    <location>
        <begin position="7"/>
        <end position="213"/>
    </location>
</feature>
<proteinExistence type="inferred from homology"/>
<evidence type="ECO:0000313" key="5">
    <source>
        <dbReference type="Proteomes" id="UP001162891"/>
    </source>
</evidence>
<dbReference type="Proteomes" id="UP001162891">
    <property type="component" value="Chromosome"/>
</dbReference>
<dbReference type="Pfam" id="PF02481">
    <property type="entry name" value="DNA_processg_A"/>
    <property type="match status" value="1"/>
</dbReference>
<gene>
    <name evidence="4" type="ORF">AMOR_49230</name>
</gene>
<dbReference type="InterPro" id="IPR057666">
    <property type="entry name" value="DrpA_SLOG"/>
</dbReference>
<accession>A0ABM7X2B4</accession>
<dbReference type="PANTHER" id="PTHR43022:SF1">
    <property type="entry name" value="PROTEIN SMF"/>
    <property type="match status" value="1"/>
</dbReference>
<dbReference type="EMBL" id="AP025591">
    <property type="protein sequence ID" value="BDG05927.1"/>
    <property type="molecule type" value="Genomic_DNA"/>
</dbReference>
<dbReference type="InterPro" id="IPR036388">
    <property type="entry name" value="WH-like_DNA-bd_sf"/>
</dbReference>
<dbReference type="RefSeq" id="WP_248355123.1">
    <property type="nucleotide sequence ID" value="NZ_AP025591.1"/>
</dbReference>
<dbReference type="Pfam" id="PF17782">
    <property type="entry name" value="WHD_DprA"/>
    <property type="match status" value="1"/>
</dbReference>
<dbReference type="SUPFAM" id="SSF102405">
    <property type="entry name" value="MCP/YpsA-like"/>
    <property type="match status" value="1"/>
</dbReference>
<protein>
    <submittedName>
        <fullName evidence="4">DNA processing protein DprA</fullName>
    </submittedName>
</protein>
<dbReference type="InterPro" id="IPR003488">
    <property type="entry name" value="DprA"/>
</dbReference>
<dbReference type="InterPro" id="IPR041614">
    <property type="entry name" value="DprA_WH"/>
</dbReference>
<evidence type="ECO:0000259" key="3">
    <source>
        <dbReference type="Pfam" id="PF17782"/>
    </source>
</evidence>
<organism evidence="4 5">
    <name type="scientific">Anaeromyxobacter oryzae</name>
    <dbReference type="NCBI Taxonomy" id="2918170"/>
    <lineage>
        <taxon>Bacteria</taxon>
        <taxon>Pseudomonadati</taxon>
        <taxon>Myxococcota</taxon>
        <taxon>Myxococcia</taxon>
        <taxon>Myxococcales</taxon>
        <taxon>Cystobacterineae</taxon>
        <taxon>Anaeromyxobacteraceae</taxon>
        <taxon>Anaeromyxobacter</taxon>
    </lineage>
</organism>
<name>A0ABM7X2B4_9BACT</name>
<reference evidence="5" key="1">
    <citation type="journal article" date="2022" name="Int. J. Syst. Evol. Microbiol.">
        <title>Anaeromyxobacter oryzae sp. nov., Anaeromyxobacter diazotrophicus sp. nov. and Anaeromyxobacter paludicola sp. nov., isolated from paddy soils.</title>
        <authorList>
            <person name="Itoh H."/>
            <person name="Xu Z."/>
            <person name="Mise K."/>
            <person name="Masuda Y."/>
            <person name="Ushijima N."/>
            <person name="Hayakawa C."/>
            <person name="Shiratori Y."/>
            <person name="Senoo K."/>
        </authorList>
    </citation>
    <scope>NUCLEOTIDE SEQUENCE [LARGE SCALE GENOMIC DNA]</scope>
    <source>
        <strain evidence="5">Red232</strain>
    </source>
</reference>
<comment type="similarity">
    <text evidence="1">Belongs to the DprA/Smf family.</text>
</comment>
<feature type="domain" description="DprA winged helix" evidence="3">
    <location>
        <begin position="222"/>
        <end position="278"/>
    </location>
</feature>
<evidence type="ECO:0000259" key="2">
    <source>
        <dbReference type="Pfam" id="PF02481"/>
    </source>
</evidence>